<proteinExistence type="predicted"/>
<evidence type="ECO:0000313" key="1">
    <source>
        <dbReference type="EMBL" id="SCG85527.1"/>
    </source>
</evidence>
<protein>
    <submittedName>
        <fullName evidence="1">Uncharacterized protein</fullName>
    </submittedName>
</protein>
<evidence type="ECO:0000313" key="2">
    <source>
        <dbReference type="Proteomes" id="UP000094707"/>
    </source>
</evidence>
<name>A0A1D3L1P5_9EURY</name>
<dbReference type="OrthoDB" id="359486at2157"/>
<organism evidence="1 2">
    <name type="scientific">Methanobacterium congolense</name>
    <dbReference type="NCBI Taxonomy" id="118062"/>
    <lineage>
        <taxon>Archaea</taxon>
        <taxon>Methanobacteriati</taxon>
        <taxon>Methanobacteriota</taxon>
        <taxon>Methanomada group</taxon>
        <taxon>Methanobacteria</taxon>
        <taxon>Methanobacteriales</taxon>
        <taxon>Methanobacteriaceae</taxon>
        <taxon>Methanobacterium</taxon>
    </lineage>
</organism>
<sequence length="358" mass="41898">MNDLEKVNKLLFEEHYLINFIIPLKEVYKRDHPEDIDPFEEGYLIRFYNSEDHKVQFSTKDKKAVYKAYEFFSYQKQPLGTWINVYFIVSGGKVSNALYDVTKLIPSLNEISEWKFNLTDKYRIRAETKLKSTNRIEIEQSINNIQTFLNASGFIRDIGFHIQHYTVSPIPRYGLIGGSMDLWTQLSDPLTKDEKIKLNQLMGVKNKVRTALTGLNQSYTENLLPNRVARLWATIEHVFGTKAEPLLTECERKAIIKSAKRIDSLKKDGKLEKFISAISDRDRLSLEGRNRRIANNIADLMNMDKDKVYSDIQEISKFQGKHVHNIENNWKELEKSEKLLQNILLKYIELNLSIRRND</sequence>
<gene>
    <name evidence="1" type="ORF">MCBB_0967</name>
</gene>
<accession>A0A1D3L1P5</accession>
<dbReference type="GeneID" id="30411815"/>
<dbReference type="RefSeq" id="WP_071906680.1">
    <property type="nucleotide sequence ID" value="NZ_LT607756.1"/>
</dbReference>
<reference evidence="1 2" key="1">
    <citation type="submission" date="2016-08" db="EMBL/GenBank/DDBJ databases">
        <authorList>
            <person name="Seilhamer J.J."/>
        </authorList>
    </citation>
    <scope>NUCLEOTIDE SEQUENCE [LARGE SCALE GENOMIC DNA]</scope>
    <source>
        <strain evidence="1">Buetzberg</strain>
    </source>
</reference>
<dbReference type="AlphaFoldDB" id="A0A1D3L1P5"/>
<dbReference type="KEGG" id="mcub:MCBB_0967"/>
<dbReference type="Proteomes" id="UP000094707">
    <property type="component" value="Chromosome I"/>
</dbReference>
<dbReference type="EMBL" id="LT607756">
    <property type="protein sequence ID" value="SCG85527.1"/>
    <property type="molecule type" value="Genomic_DNA"/>
</dbReference>
<keyword evidence="2" id="KW-1185">Reference proteome</keyword>